<feature type="transmembrane region" description="Helical" evidence="7">
    <location>
        <begin position="108"/>
        <end position="132"/>
    </location>
</feature>
<evidence type="ECO:0000256" key="5">
    <source>
        <dbReference type="ARBA" id="ARBA00038359"/>
    </source>
</evidence>
<dbReference type="GO" id="GO:0016020">
    <property type="term" value="C:membrane"/>
    <property type="evidence" value="ECO:0007669"/>
    <property type="project" value="UniProtKB-SubCell"/>
</dbReference>
<evidence type="ECO:0000313" key="10">
    <source>
        <dbReference type="Proteomes" id="UP000663193"/>
    </source>
</evidence>
<sequence length="394" mass="43830">MGLIHQPLWQRQAAIEAELDPAFLAESRQAQILVGNIVAQVIGSLFFFLRAYSRLVVTKTWRTEDYILLAAWLCTTGWTCCQYGQIRHGAGRHFAALEPNDPVMSQKYAYAAQILLFPALALPKLSICCTYLRIFYTAKWSRHMIQALMVLLVLLIIPMDIEVILQCRPIHVYWSEGRPPSKCLDDIAGFFVSGTLNIVVDAALMAIVLPRVMGLKLHRRQRYALMGVVLLGTLAIVAGIIRMVRVGQIFERVGGFDPSWDAYDISIWTNTEIWVAMICAAAPGIKPVLVKILPKLLGTTLRSRTRTKPSGGATGPSIEMGSKWKRNTRASSHVHAQTSETALASVQGPYTECGRGVDDDSISEDRSERFGRRASDEEGIIYKKSEISVQVAPR</sequence>
<keyword evidence="10" id="KW-1185">Reference proteome</keyword>
<evidence type="ECO:0000313" key="9">
    <source>
        <dbReference type="EMBL" id="QRD05935.1"/>
    </source>
</evidence>
<dbReference type="Pfam" id="PF20684">
    <property type="entry name" value="Fung_rhodopsin"/>
    <property type="match status" value="1"/>
</dbReference>
<evidence type="ECO:0000256" key="1">
    <source>
        <dbReference type="ARBA" id="ARBA00004141"/>
    </source>
</evidence>
<comment type="similarity">
    <text evidence="5">Belongs to the SAT4 family.</text>
</comment>
<accession>A0A7U2I9W4</accession>
<feature type="transmembrane region" description="Helical" evidence="7">
    <location>
        <begin position="144"/>
        <end position="165"/>
    </location>
</feature>
<organism evidence="9 10">
    <name type="scientific">Phaeosphaeria nodorum (strain SN15 / ATCC MYA-4574 / FGSC 10173)</name>
    <name type="common">Glume blotch fungus</name>
    <name type="synonym">Parastagonospora nodorum</name>
    <dbReference type="NCBI Taxonomy" id="321614"/>
    <lineage>
        <taxon>Eukaryota</taxon>
        <taxon>Fungi</taxon>
        <taxon>Dikarya</taxon>
        <taxon>Ascomycota</taxon>
        <taxon>Pezizomycotina</taxon>
        <taxon>Dothideomycetes</taxon>
        <taxon>Pleosporomycetidae</taxon>
        <taxon>Pleosporales</taxon>
        <taxon>Pleosporineae</taxon>
        <taxon>Phaeosphaeriaceae</taxon>
        <taxon>Parastagonospora</taxon>
    </lineage>
</organism>
<feature type="transmembrane region" description="Helical" evidence="7">
    <location>
        <begin position="32"/>
        <end position="52"/>
    </location>
</feature>
<dbReference type="EMBL" id="CP069041">
    <property type="protein sequence ID" value="QRD05935.1"/>
    <property type="molecule type" value="Genomic_DNA"/>
</dbReference>
<dbReference type="InterPro" id="IPR049326">
    <property type="entry name" value="Rhodopsin_dom_fungi"/>
</dbReference>
<dbReference type="OMA" id="HVYWSEG"/>
<dbReference type="OrthoDB" id="444631at2759"/>
<dbReference type="InterPro" id="IPR052337">
    <property type="entry name" value="SAT4-like"/>
</dbReference>
<comment type="subcellular location">
    <subcellularLocation>
        <location evidence="1">Membrane</location>
        <topology evidence="1">Multi-pass membrane protein</topology>
    </subcellularLocation>
</comment>
<dbReference type="PANTHER" id="PTHR33048">
    <property type="entry name" value="PTH11-LIKE INTEGRAL MEMBRANE PROTEIN (AFU_ORTHOLOGUE AFUA_5G11245)"/>
    <property type="match status" value="1"/>
</dbReference>
<keyword evidence="2 7" id="KW-0812">Transmembrane</keyword>
<feature type="domain" description="Rhodopsin" evidence="8">
    <location>
        <begin position="49"/>
        <end position="290"/>
    </location>
</feature>
<dbReference type="Proteomes" id="UP000663193">
    <property type="component" value="Chromosome 19"/>
</dbReference>
<evidence type="ECO:0000256" key="3">
    <source>
        <dbReference type="ARBA" id="ARBA00022989"/>
    </source>
</evidence>
<gene>
    <name evidence="9" type="ORF">JI435_133630</name>
</gene>
<feature type="compositionally biased region" description="Basic and acidic residues" evidence="6">
    <location>
        <begin position="355"/>
        <end position="375"/>
    </location>
</feature>
<evidence type="ECO:0000256" key="7">
    <source>
        <dbReference type="SAM" id="Phobius"/>
    </source>
</evidence>
<dbReference type="VEuPathDB" id="FungiDB:JI435_133630"/>
<keyword evidence="3 7" id="KW-1133">Transmembrane helix</keyword>
<feature type="region of interest" description="Disordered" evidence="6">
    <location>
        <begin position="303"/>
        <end position="375"/>
    </location>
</feature>
<evidence type="ECO:0000256" key="2">
    <source>
        <dbReference type="ARBA" id="ARBA00022692"/>
    </source>
</evidence>
<feature type="compositionally biased region" description="Polar residues" evidence="6">
    <location>
        <begin position="329"/>
        <end position="344"/>
    </location>
</feature>
<feature type="transmembrane region" description="Helical" evidence="7">
    <location>
        <begin position="223"/>
        <end position="245"/>
    </location>
</feature>
<feature type="transmembrane region" description="Helical" evidence="7">
    <location>
        <begin position="187"/>
        <end position="211"/>
    </location>
</feature>
<keyword evidence="4 7" id="KW-0472">Membrane</keyword>
<proteinExistence type="inferred from homology"/>
<dbReference type="AlphaFoldDB" id="A0A7U2I9W4"/>
<evidence type="ECO:0000256" key="4">
    <source>
        <dbReference type="ARBA" id="ARBA00023136"/>
    </source>
</evidence>
<evidence type="ECO:0000259" key="8">
    <source>
        <dbReference type="Pfam" id="PF20684"/>
    </source>
</evidence>
<reference evidence="10" key="1">
    <citation type="journal article" date="2021" name="BMC Genomics">
        <title>Chromosome-level genome assembly and manually-curated proteome of model necrotroph Parastagonospora nodorum Sn15 reveals a genome-wide trove of candidate effector homologs, and redundancy of virulence-related functions within an accessory chromosome.</title>
        <authorList>
            <person name="Bertazzoni S."/>
            <person name="Jones D.A.B."/>
            <person name="Phan H.T."/>
            <person name="Tan K.-C."/>
            <person name="Hane J.K."/>
        </authorList>
    </citation>
    <scope>NUCLEOTIDE SEQUENCE [LARGE SCALE GENOMIC DNA]</scope>
    <source>
        <strain evidence="10">SN15 / ATCC MYA-4574 / FGSC 10173)</strain>
    </source>
</reference>
<protein>
    <recommendedName>
        <fullName evidence="8">Rhodopsin domain-containing protein</fullName>
    </recommendedName>
</protein>
<dbReference type="PANTHER" id="PTHR33048:SF129">
    <property type="entry name" value="INTEGRAL MEMBRANE PROTEIN-RELATED"/>
    <property type="match status" value="1"/>
</dbReference>
<evidence type="ECO:0000256" key="6">
    <source>
        <dbReference type="SAM" id="MobiDB-lite"/>
    </source>
</evidence>
<name>A0A7U2I9W4_PHANO</name>